<proteinExistence type="predicted"/>
<dbReference type="NCBIfam" id="TIGR01007">
    <property type="entry name" value="eps_fam"/>
    <property type="match status" value="1"/>
</dbReference>
<dbReference type="SUPFAM" id="SSF52540">
    <property type="entry name" value="P-loop containing nucleoside triphosphate hydrolases"/>
    <property type="match status" value="1"/>
</dbReference>
<gene>
    <name evidence="8" type="ORF">AVDCRST_MAG79-3003</name>
</gene>
<evidence type="ECO:0000256" key="5">
    <source>
        <dbReference type="ARBA" id="ARBA00023137"/>
    </source>
</evidence>
<dbReference type="PANTHER" id="PTHR32309:SF31">
    <property type="entry name" value="CAPSULAR EXOPOLYSACCHARIDE FAMILY"/>
    <property type="match status" value="1"/>
</dbReference>
<keyword evidence="5" id="KW-0829">Tyrosine-protein kinase</keyword>
<evidence type="ECO:0000259" key="7">
    <source>
        <dbReference type="Pfam" id="PF13614"/>
    </source>
</evidence>
<evidence type="ECO:0000256" key="6">
    <source>
        <dbReference type="SAM" id="Coils"/>
    </source>
</evidence>
<evidence type="ECO:0000313" key="8">
    <source>
        <dbReference type="EMBL" id="CAA9554923.1"/>
    </source>
</evidence>
<feature type="non-terminal residue" evidence="8">
    <location>
        <position position="1"/>
    </location>
</feature>
<dbReference type="PANTHER" id="PTHR32309">
    <property type="entry name" value="TYROSINE-PROTEIN KINASE"/>
    <property type="match status" value="1"/>
</dbReference>
<feature type="coiled-coil region" evidence="6">
    <location>
        <begin position="34"/>
        <end position="61"/>
    </location>
</feature>
<evidence type="ECO:0000256" key="1">
    <source>
        <dbReference type="ARBA" id="ARBA00022679"/>
    </source>
</evidence>
<dbReference type="InterPro" id="IPR005702">
    <property type="entry name" value="Wzc-like_C"/>
</dbReference>
<dbReference type="GO" id="GO:0005524">
    <property type="term" value="F:ATP binding"/>
    <property type="evidence" value="ECO:0007669"/>
    <property type="project" value="UniProtKB-KW"/>
</dbReference>
<keyword evidence="6" id="KW-0175">Coiled coil</keyword>
<dbReference type="EMBL" id="CADCWC010000477">
    <property type="protein sequence ID" value="CAA9554923.1"/>
    <property type="molecule type" value="Genomic_DNA"/>
</dbReference>
<sequence>YGARVRELEASLVPARQEYRAAVAAAGNEYSERSRAAADQIRRIEETLSEVRENFDNATLAAKRRAETISVIESAAAPSGPASPNVPRNLLAGLVLGLIGGTGLAFLFDRGDTRLRTSDDIAEAAVATVLGQIPPGGPRGIGRGKARPVLFDAASPQREAFRRLRTNLLALEGDEPLRTLLVASAEPHEGKTTTVVNLATAVAQSGRAVLVLDCDLRVPRVHQAFGIPNTVGVGDVLSGRHTLGEGIVQTGVPGVSVLPAGTAGANPTELLGSPRMSVLLEHVARNFDLVLIDSPAFLAVADSGALAPQVDGVLVVVRRGGVRAAAVRELRRQLTIIKAPVLGVVITGADLDASPYEQYESMVRHGG</sequence>
<organism evidence="8">
    <name type="scientific">uncultured Thermoleophilia bacterium</name>
    <dbReference type="NCBI Taxonomy" id="1497501"/>
    <lineage>
        <taxon>Bacteria</taxon>
        <taxon>Bacillati</taxon>
        <taxon>Actinomycetota</taxon>
        <taxon>Thermoleophilia</taxon>
        <taxon>environmental samples</taxon>
    </lineage>
</organism>
<name>A0A6J4UMF1_9ACTN</name>
<dbReference type="CDD" id="cd05387">
    <property type="entry name" value="BY-kinase"/>
    <property type="match status" value="1"/>
</dbReference>
<dbReference type="AlphaFoldDB" id="A0A6J4UMF1"/>
<dbReference type="InterPro" id="IPR050445">
    <property type="entry name" value="Bact_polysacc_biosynth/exp"/>
</dbReference>
<dbReference type="InterPro" id="IPR025669">
    <property type="entry name" value="AAA_dom"/>
</dbReference>
<protein>
    <recommendedName>
        <fullName evidence="7">AAA domain-containing protein</fullName>
    </recommendedName>
</protein>
<dbReference type="InterPro" id="IPR027417">
    <property type="entry name" value="P-loop_NTPase"/>
</dbReference>
<evidence type="ECO:0000256" key="4">
    <source>
        <dbReference type="ARBA" id="ARBA00022840"/>
    </source>
</evidence>
<keyword evidence="2" id="KW-0547">Nucleotide-binding</keyword>
<keyword evidence="3" id="KW-0418">Kinase</keyword>
<dbReference type="GO" id="GO:0004713">
    <property type="term" value="F:protein tyrosine kinase activity"/>
    <property type="evidence" value="ECO:0007669"/>
    <property type="project" value="UniProtKB-KW"/>
</dbReference>
<accession>A0A6J4UMF1</accession>
<evidence type="ECO:0000256" key="2">
    <source>
        <dbReference type="ARBA" id="ARBA00022741"/>
    </source>
</evidence>
<keyword evidence="1" id="KW-0808">Transferase</keyword>
<reference evidence="8" key="1">
    <citation type="submission" date="2020-02" db="EMBL/GenBank/DDBJ databases">
        <authorList>
            <person name="Meier V. D."/>
        </authorList>
    </citation>
    <scope>NUCLEOTIDE SEQUENCE</scope>
    <source>
        <strain evidence="8">AVDCRST_MAG79</strain>
    </source>
</reference>
<feature type="domain" description="AAA" evidence="7">
    <location>
        <begin position="190"/>
        <end position="319"/>
    </location>
</feature>
<evidence type="ECO:0000256" key="3">
    <source>
        <dbReference type="ARBA" id="ARBA00022777"/>
    </source>
</evidence>
<keyword evidence="4" id="KW-0067">ATP-binding</keyword>
<dbReference type="Pfam" id="PF13614">
    <property type="entry name" value="AAA_31"/>
    <property type="match status" value="1"/>
</dbReference>
<dbReference type="Gene3D" id="3.40.50.300">
    <property type="entry name" value="P-loop containing nucleotide triphosphate hydrolases"/>
    <property type="match status" value="1"/>
</dbReference>